<accession>A0ABS6XJR5</accession>
<dbReference type="InterPro" id="IPR048395">
    <property type="entry name" value="Glyco_hydro_31_C"/>
</dbReference>
<keyword evidence="2" id="KW-0732">Signal</keyword>
<evidence type="ECO:0000313" key="4">
    <source>
        <dbReference type="EMBL" id="MBW4329641.1"/>
    </source>
</evidence>
<name>A0ABS6XJR5_9SPHN</name>
<dbReference type="Pfam" id="PF07691">
    <property type="entry name" value="PA14"/>
    <property type="match status" value="1"/>
</dbReference>
<dbReference type="CDD" id="cd14752">
    <property type="entry name" value="GH31_N"/>
    <property type="match status" value="1"/>
</dbReference>
<comment type="caution">
    <text evidence="4">The sequence shown here is derived from an EMBL/GenBank/DDBJ whole genome shotgun (WGS) entry which is preliminary data.</text>
</comment>
<feature type="domain" description="PA14" evidence="3">
    <location>
        <begin position="225"/>
        <end position="378"/>
    </location>
</feature>
<reference evidence="4 5" key="1">
    <citation type="submission" date="2021-07" db="EMBL/GenBank/DDBJ databases">
        <title>Stakelama flava sp. nov., a novel endophytic bacterium isolated from branch of Kandelia candel.</title>
        <authorList>
            <person name="Tuo L."/>
        </authorList>
    </citation>
    <scope>NUCLEOTIDE SEQUENCE [LARGE SCALE GENOMIC DNA]</scope>
    <source>
        <strain evidence="4 5">CBK3Z-3</strain>
    </source>
</reference>
<dbReference type="CDD" id="cd06591">
    <property type="entry name" value="GH31_xylosidase_XylS"/>
    <property type="match status" value="1"/>
</dbReference>
<dbReference type="Proteomes" id="UP001197214">
    <property type="component" value="Unassembled WGS sequence"/>
</dbReference>
<dbReference type="Pfam" id="PF21365">
    <property type="entry name" value="Glyco_hydro_31_3rd"/>
    <property type="match status" value="1"/>
</dbReference>
<comment type="similarity">
    <text evidence="1">Belongs to the glycosyl hydrolase 31 family.</text>
</comment>
<proteinExistence type="inferred from homology"/>
<evidence type="ECO:0000256" key="2">
    <source>
        <dbReference type="SAM" id="SignalP"/>
    </source>
</evidence>
<dbReference type="InterPro" id="IPR051816">
    <property type="entry name" value="Glycosyl_Hydrolase_31"/>
</dbReference>
<dbReference type="Pfam" id="PF01055">
    <property type="entry name" value="Glyco_hydro_31_2nd"/>
    <property type="match status" value="1"/>
</dbReference>
<protein>
    <submittedName>
        <fullName evidence="4">DUF5110 domain-containing protein</fullName>
    </submittedName>
</protein>
<dbReference type="Pfam" id="PF13802">
    <property type="entry name" value="Gal_mutarotas_2"/>
    <property type="match status" value="1"/>
</dbReference>
<keyword evidence="1" id="KW-0326">Glycosidase</keyword>
<sequence>MSKAMIVSALMAASAMAPAAMAQQAGRYSRTDDGVVVSPANGSAATVKVTVHGDGIFHVIAAPKTKAGAPRDTSLMVPAPPKPGKFSIADQNGHVLLKTDRDTADIDLATGKVRFLDASGKLLLDQAGQPVFTSETIEGKPFVSVSQQFNRGTDEGLYGLGQHQNSQMNYNGEDVELAQHNMDIAVPFLVSTRNYGILWDNNSITRFGNPKEYSFVGQGMKVTSGGKPGFTAQYYLDDKLAVTRREATIDYQYISDQDKWPEAAKAKTVAADSGQNTAGNATESQKVVWTGELTPDKSGMHKFRLYGSSYFKVFIDGKEVLNRWRQNWNPWYANFEVPMTKGKPASVRIEWKPNAGYMAFFHNDPLADADRHSVWFSSNVGHAVNYWFVPGKDMDDVVAGYRKLTGKAVMMPKWAYGFWQSRQRYKTQDELIDVVEQYRKRDIPLDNIVQDWFYWPEDAWGSHDFDKSRFPDPKGMIDKVHDLNAHFMISVWPKFYPTTDNYKELDAKGYTYHGNLKMGNKDWVGKGYLNTDYDPYAPEAREIYWRQMKDKLAVLGVDAWWMDATEPDIHSNLSIENRIKTMGPNAKGPAAEYFNSFPLVHAEGVHDGWRQFKPDVRPFILTRSGFGGLQRAGAALWSGDVASRWYDLRAQISAGVNLSMSGIPNWTHDIGGFALEDRYSTDNPKPEDLNEWRELNLRWFQFGAFSPLFRSHGEYPYREIYEISPDGSPMRKSMVWYDQLRYRLMPYIYTQAANTWFNDGSIMRGLVMDFPNDRQARDSADEYLFGDSFLVAPVTTYKARSREVYLPSASTGWYNFYTGERVAGGKSVNVDAPYERMPLFVREGAIVPMGPVQQYVDQKPDAPVTLNIYTGADGSFGLYEDDGTSEGYRTGKYSRIPIRYDDATGSVFIGARQGKGYDGMPASRTFRIRWIKPGQPLDLDGAADVTVAYTGSEVTVKRPG</sequence>
<dbReference type="InterPro" id="IPR037524">
    <property type="entry name" value="PA14/GLEYA"/>
</dbReference>
<dbReference type="PROSITE" id="PS51820">
    <property type="entry name" value="PA14"/>
    <property type="match status" value="1"/>
</dbReference>
<dbReference type="InterPro" id="IPR000322">
    <property type="entry name" value="Glyco_hydro_31_TIM"/>
</dbReference>
<dbReference type="PANTHER" id="PTHR43863:SF2">
    <property type="entry name" value="MALTASE-GLUCOAMYLASE"/>
    <property type="match status" value="1"/>
</dbReference>
<evidence type="ECO:0000259" key="3">
    <source>
        <dbReference type="PROSITE" id="PS51820"/>
    </source>
</evidence>
<gene>
    <name evidence="4" type="ORF">KY084_01970</name>
</gene>
<organism evidence="4 5">
    <name type="scientific">Stakelama flava</name>
    <dbReference type="NCBI Taxonomy" id="2860338"/>
    <lineage>
        <taxon>Bacteria</taxon>
        <taxon>Pseudomonadati</taxon>
        <taxon>Pseudomonadota</taxon>
        <taxon>Alphaproteobacteria</taxon>
        <taxon>Sphingomonadales</taxon>
        <taxon>Sphingomonadaceae</taxon>
        <taxon>Stakelama</taxon>
    </lineage>
</organism>
<feature type="signal peptide" evidence="2">
    <location>
        <begin position="1"/>
        <end position="22"/>
    </location>
</feature>
<dbReference type="SMART" id="SM00758">
    <property type="entry name" value="PA14"/>
    <property type="match status" value="1"/>
</dbReference>
<keyword evidence="5" id="KW-1185">Reference proteome</keyword>
<dbReference type="InterPro" id="IPR011658">
    <property type="entry name" value="PA14_dom"/>
</dbReference>
<feature type="chain" id="PRO_5046386672" evidence="2">
    <location>
        <begin position="23"/>
        <end position="960"/>
    </location>
</feature>
<keyword evidence="1" id="KW-0378">Hydrolase</keyword>
<dbReference type="Pfam" id="PF17137">
    <property type="entry name" value="DUF5110"/>
    <property type="match status" value="1"/>
</dbReference>
<dbReference type="RefSeq" id="WP_219236722.1">
    <property type="nucleotide sequence ID" value="NZ_JAHWZX010000001.1"/>
</dbReference>
<dbReference type="InterPro" id="IPR025887">
    <property type="entry name" value="Glyco_hydro_31_N_dom"/>
</dbReference>
<dbReference type="InterPro" id="IPR033403">
    <property type="entry name" value="DUF5110"/>
</dbReference>
<dbReference type="PANTHER" id="PTHR43863">
    <property type="entry name" value="HYDROLASE, PUTATIVE (AFU_ORTHOLOGUE AFUA_1G03140)-RELATED"/>
    <property type="match status" value="1"/>
</dbReference>
<dbReference type="EMBL" id="JAHWZX010000001">
    <property type="protein sequence ID" value="MBW4329641.1"/>
    <property type="molecule type" value="Genomic_DNA"/>
</dbReference>
<evidence type="ECO:0000313" key="5">
    <source>
        <dbReference type="Proteomes" id="UP001197214"/>
    </source>
</evidence>
<evidence type="ECO:0000256" key="1">
    <source>
        <dbReference type="RuleBase" id="RU361185"/>
    </source>
</evidence>